<sequence length="424" mass="45958">MYYPSIQSVREDLHASQTAITWTITAYIIAMAVFPLIWSNCADQIGRKPVYALSMVIYTCGSIGCALSNNLSALIASRVVQSMGASAVQGAGAGTISDIYPRDQRGTALGIYYLGPLLGPALGPIVGGYIGQSAGWRWVFWMLSIWGGVMFLLATFVLPETHRRLVSKKHRIQQINIPPPLSLKENNPLADIALVRYPVVALCMFAFAVLFGAYFGNATAQPLAYEGLYGLSQGVSGICYLPSGVGCIVGSVVGGRVTDLLLGRRQRALQRSLAVAESGQPMQSVKAPPEARLEATWIGAALFLCALLAGGWIVEHRLPLAGFLVVQFFIGMGMAFSFQCLGGYLIDVFPTKSARITGVQNFWRSAWAAVIVQLFPTMIDRIGWGWSYTVMFFLTLASFSLLQIVVFRGGALRQRYGPAEIDMA</sequence>
<keyword evidence="3 6" id="KW-0812">Transmembrane</keyword>
<proteinExistence type="predicted"/>
<feature type="transmembrane region" description="Helical" evidence="6">
    <location>
        <begin position="194"/>
        <end position="215"/>
    </location>
</feature>
<feature type="transmembrane region" description="Helical" evidence="6">
    <location>
        <begin position="109"/>
        <end position="132"/>
    </location>
</feature>
<dbReference type="Pfam" id="PF07690">
    <property type="entry name" value="MFS_1"/>
    <property type="match status" value="1"/>
</dbReference>
<dbReference type="AlphaFoldDB" id="A0A9W8BAR7"/>
<keyword evidence="4 6" id="KW-1133">Transmembrane helix</keyword>
<dbReference type="InterPro" id="IPR011701">
    <property type="entry name" value="MFS"/>
</dbReference>
<gene>
    <name evidence="8" type="primary">DTR1</name>
    <name evidence="8" type="ORF">H4R26_003662</name>
</gene>
<reference evidence="8" key="1">
    <citation type="submission" date="2022-07" db="EMBL/GenBank/DDBJ databases">
        <title>Phylogenomic reconstructions and comparative analyses of Kickxellomycotina fungi.</title>
        <authorList>
            <person name="Reynolds N.K."/>
            <person name="Stajich J.E."/>
            <person name="Barry K."/>
            <person name="Grigoriev I.V."/>
            <person name="Crous P."/>
            <person name="Smith M.E."/>
        </authorList>
    </citation>
    <scope>NUCLEOTIDE SEQUENCE</scope>
    <source>
        <strain evidence="8">IMI 214461</strain>
    </source>
</reference>
<dbReference type="OrthoDB" id="3357846at2759"/>
<evidence type="ECO:0000256" key="1">
    <source>
        <dbReference type="ARBA" id="ARBA00004141"/>
    </source>
</evidence>
<feature type="transmembrane region" description="Helical" evidence="6">
    <location>
        <begin position="295"/>
        <end position="314"/>
    </location>
</feature>
<dbReference type="GO" id="GO:0005886">
    <property type="term" value="C:plasma membrane"/>
    <property type="evidence" value="ECO:0007669"/>
    <property type="project" value="TreeGrafter"/>
</dbReference>
<evidence type="ECO:0000256" key="2">
    <source>
        <dbReference type="ARBA" id="ARBA00022448"/>
    </source>
</evidence>
<organism evidence="8 9">
    <name type="scientific">Coemansia thaxteri</name>
    <dbReference type="NCBI Taxonomy" id="2663907"/>
    <lineage>
        <taxon>Eukaryota</taxon>
        <taxon>Fungi</taxon>
        <taxon>Fungi incertae sedis</taxon>
        <taxon>Zoopagomycota</taxon>
        <taxon>Kickxellomycotina</taxon>
        <taxon>Kickxellomycetes</taxon>
        <taxon>Kickxellales</taxon>
        <taxon>Kickxellaceae</taxon>
        <taxon>Coemansia</taxon>
    </lineage>
</organism>
<dbReference type="PANTHER" id="PTHR23502">
    <property type="entry name" value="MAJOR FACILITATOR SUPERFAMILY"/>
    <property type="match status" value="1"/>
</dbReference>
<dbReference type="SUPFAM" id="SSF103473">
    <property type="entry name" value="MFS general substrate transporter"/>
    <property type="match status" value="1"/>
</dbReference>
<evidence type="ECO:0000256" key="3">
    <source>
        <dbReference type="ARBA" id="ARBA00022692"/>
    </source>
</evidence>
<evidence type="ECO:0000259" key="7">
    <source>
        <dbReference type="PROSITE" id="PS50850"/>
    </source>
</evidence>
<protein>
    <submittedName>
        <fullName evidence="8">Dityrosine transporter 1</fullName>
    </submittedName>
</protein>
<accession>A0A9W8BAR7</accession>
<comment type="subcellular location">
    <subcellularLocation>
        <location evidence="1">Membrane</location>
        <topology evidence="1">Multi-pass membrane protein</topology>
    </subcellularLocation>
</comment>
<name>A0A9W8BAR7_9FUNG</name>
<evidence type="ECO:0000313" key="9">
    <source>
        <dbReference type="Proteomes" id="UP001150907"/>
    </source>
</evidence>
<evidence type="ECO:0000256" key="4">
    <source>
        <dbReference type="ARBA" id="ARBA00022989"/>
    </source>
</evidence>
<keyword evidence="2" id="KW-0813">Transport</keyword>
<dbReference type="Gene3D" id="1.20.1250.20">
    <property type="entry name" value="MFS general substrate transporter like domains"/>
    <property type="match status" value="1"/>
</dbReference>
<dbReference type="Proteomes" id="UP001150907">
    <property type="component" value="Unassembled WGS sequence"/>
</dbReference>
<comment type="caution">
    <text evidence="8">The sequence shown here is derived from an EMBL/GenBank/DDBJ whole genome shotgun (WGS) entry which is preliminary data.</text>
</comment>
<evidence type="ECO:0000256" key="6">
    <source>
        <dbReference type="SAM" id="Phobius"/>
    </source>
</evidence>
<dbReference type="PANTHER" id="PTHR23502:SF51">
    <property type="entry name" value="QUINIDINE RESISTANCE PROTEIN 1-RELATED"/>
    <property type="match status" value="1"/>
</dbReference>
<feature type="transmembrane region" description="Helical" evidence="6">
    <location>
        <begin position="20"/>
        <end position="38"/>
    </location>
</feature>
<feature type="transmembrane region" description="Helical" evidence="6">
    <location>
        <begin position="138"/>
        <end position="159"/>
    </location>
</feature>
<feature type="transmembrane region" description="Helical" evidence="6">
    <location>
        <begin position="385"/>
        <end position="407"/>
    </location>
</feature>
<dbReference type="InterPro" id="IPR020846">
    <property type="entry name" value="MFS_dom"/>
</dbReference>
<dbReference type="GO" id="GO:0022857">
    <property type="term" value="F:transmembrane transporter activity"/>
    <property type="evidence" value="ECO:0007669"/>
    <property type="project" value="InterPro"/>
</dbReference>
<dbReference type="PROSITE" id="PS50850">
    <property type="entry name" value="MFS"/>
    <property type="match status" value="1"/>
</dbReference>
<dbReference type="InterPro" id="IPR036259">
    <property type="entry name" value="MFS_trans_sf"/>
</dbReference>
<evidence type="ECO:0000256" key="5">
    <source>
        <dbReference type="ARBA" id="ARBA00023136"/>
    </source>
</evidence>
<feature type="transmembrane region" description="Helical" evidence="6">
    <location>
        <begin position="320"/>
        <end position="349"/>
    </location>
</feature>
<dbReference type="EMBL" id="JANBQF010000313">
    <property type="protein sequence ID" value="KAJ2002315.1"/>
    <property type="molecule type" value="Genomic_DNA"/>
</dbReference>
<feature type="domain" description="Major facilitator superfamily (MFS) profile" evidence="7">
    <location>
        <begin position="1"/>
        <end position="415"/>
    </location>
</feature>
<feature type="transmembrane region" description="Helical" evidence="6">
    <location>
        <begin position="235"/>
        <end position="257"/>
    </location>
</feature>
<evidence type="ECO:0000313" key="8">
    <source>
        <dbReference type="EMBL" id="KAJ2002315.1"/>
    </source>
</evidence>
<keyword evidence="9" id="KW-1185">Reference proteome</keyword>
<keyword evidence="5 6" id="KW-0472">Membrane</keyword>